<evidence type="ECO:0000313" key="5">
    <source>
        <dbReference type="Proteomes" id="UP000253769"/>
    </source>
</evidence>
<comment type="function">
    <text evidence="1">Lipid phosphatase which dephosphorylates phosphatidylglycerophosphate (PGP) to phosphatidylglycerol (PG).</text>
</comment>
<evidence type="ECO:0000256" key="2">
    <source>
        <dbReference type="SAM" id="Phobius"/>
    </source>
</evidence>
<accession>A0A369WAI5</accession>
<proteinExistence type="predicted"/>
<comment type="pathway">
    <text evidence="1">Phospholipid metabolism; phosphatidylglycerol biosynthesis; phosphatidylglycerol from CDP-diacylglycerol: step 2/2.</text>
</comment>
<keyword evidence="1" id="KW-0443">Lipid metabolism</keyword>
<reference evidence="4 5" key="1">
    <citation type="submission" date="2018-07" db="EMBL/GenBank/DDBJ databases">
        <title>Motiliproteus coralliicola sp. nov., a bacterium isolated from Coral.</title>
        <authorList>
            <person name="Wang G."/>
        </authorList>
    </citation>
    <scope>NUCLEOTIDE SEQUENCE [LARGE SCALE GENOMIC DNA]</scope>
    <source>
        <strain evidence="4 5">C34</strain>
    </source>
</reference>
<dbReference type="AlphaFoldDB" id="A0A369WAI5"/>
<dbReference type="PIRSF" id="PIRSF006162">
    <property type="entry name" value="PgpA"/>
    <property type="match status" value="1"/>
</dbReference>
<dbReference type="Pfam" id="PF04608">
    <property type="entry name" value="PgpA"/>
    <property type="match status" value="1"/>
</dbReference>
<feature type="transmembrane region" description="Helical" evidence="2">
    <location>
        <begin position="134"/>
        <end position="156"/>
    </location>
</feature>
<dbReference type="EC" id="3.1.3.27" evidence="1"/>
<dbReference type="PANTHER" id="PTHR36305">
    <property type="entry name" value="PHOSPHATIDYLGLYCEROPHOSPHATASE A"/>
    <property type="match status" value="1"/>
</dbReference>
<comment type="cofactor">
    <cofactor evidence="1">
        <name>Mg(2+)</name>
        <dbReference type="ChEBI" id="CHEBI:18420"/>
    </cofactor>
</comment>
<dbReference type="SUPFAM" id="SSF101307">
    <property type="entry name" value="YutG-like"/>
    <property type="match status" value="1"/>
</dbReference>
<comment type="catalytic activity">
    <reaction evidence="1">
        <text>a 1,2-diacyl-sn-glycero-3-phospho-(1'-sn-glycero-3'-phosphate) + H2O = a 1,2-diacyl-sn-glycero-3-phospho-(1'-sn-glycerol) + phosphate</text>
        <dbReference type="Rhea" id="RHEA:33751"/>
        <dbReference type="ChEBI" id="CHEBI:15377"/>
        <dbReference type="ChEBI" id="CHEBI:43474"/>
        <dbReference type="ChEBI" id="CHEBI:60110"/>
        <dbReference type="ChEBI" id="CHEBI:64716"/>
        <dbReference type="EC" id="3.1.3.27"/>
    </reaction>
</comment>
<dbReference type="GO" id="GO:0046872">
    <property type="term" value="F:metal ion binding"/>
    <property type="evidence" value="ECO:0007669"/>
    <property type="project" value="UniProtKB-KW"/>
</dbReference>
<protein>
    <recommendedName>
        <fullName evidence="1">Phosphatidylglycerophosphatase A</fullName>
        <ecNumber evidence="1">3.1.3.27</ecNumber>
    </recommendedName>
    <alternativeName>
        <fullName evidence="1">Phosphatidylglycerolphosphate phosphatase A</fullName>
    </alternativeName>
</protein>
<keyword evidence="1" id="KW-0442">Lipid degradation</keyword>
<keyword evidence="2" id="KW-1133">Transmembrane helix</keyword>
<feature type="transmembrane region" description="Helical" evidence="2">
    <location>
        <begin position="87"/>
        <end position="113"/>
    </location>
</feature>
<organism evidence="4 5">
    <name type="scientific">Motiliproteus coralliicola</name>
    <dbReference type="NCBI Taxonomy" id="2283196"/>
    <lineage>
        <taxon>Bacteria</taxon>
        <taxon>Pseudomonadati</taxon>
        <taxon>Pseudomonadota</taxon>
        <taxon>Gammaproteobacteria</taxon>
        <taxon>Oceanospirillales</taxon>
        <taxon>Oceanospirillaceae</taxon>
        <taxon>Motiliproteus</taxon>
    </lineage>
</organism>
<dbReference type="InterPro" id="IPR026037">
    <property type="entry name" value="PgpA"/>
</dbReference>
<dbReference type="PANTHER" id="PTHR36305:SF1">
    <property type="entry name" value="PHOSPHATIDYLGLYCEROPHOSPHATASE A"/>
    <property type="match status" value="1"/>
</dbReference>
<keyword evidence="1 2" id="KW-0472">Membrane</keyword>
<comment type="caution">
    <text evidence="4">The sequence shown here is derived from an EMBL/GenBank/DDBJ whole genome shotgun (WGS) entry which is preliminary data.</text>
</comment>
<dbReference type="InterPro" id="IPR007686">
    <property type="entry name" value="YutG/PgpA"/>
</dbReference>
<dbReference type="CDD" id="cd06971">
    <property type="entry name" value="PgpA"/>
    <property type="match status" value="1"/>
</dbReference>
<evidence type="ECO:0000259" key="3">
    <source>
        <dbReference type="Pfam" id="PF04608"/>
    </source>
</evidence>
<feature type="transmembrane region" description="Helical" evidence="2">
    <location>
        <begin position="27"/>
        <end position="43"/>
    </location>
</feature>
<keyword evidence="1" id="KW-1208">Phospholipid metabolism</keyword>
<dbReference type="UniPathway" id="UPA00084">
    <property type="reaction ID" value="UER00504"/>
</dbReference>
<keyword evidence="1" id="KW-0378">Hydrolase</keyword>
<dbReference type="InterPro" id="IPR036681">
    <property type="entry name" value="PgpA-like_sf"/>
</dbReference>
<comment type="subcellular location">
    <subcellularLocation>
        <location evidence="1">Cell inner membrane</location>
        <topology evidence="1">Multi-pass membrane protein</topology>
    </subcellularLocation>
</comment>
<dbReference type="GO" id="GO:0005886">
    <property type="term" value="C:plasma membrane"/>
    <property type="evidence" value="ECO:0007669"/>
    <property type="project" value="UniProtKB-SubCell"/>
</dbReference>
<keyword evidence="5" id="KW-1185">Reference proteome</keyword>
<dbReference type="RefSeq" id="WP_114696877.1">
    <property type="nucleotide sequence ID" value="NZ_QQOH01000005.1"/>
</dbReference>
<keyword evidence="1 2" id="KW-0812">Transmembrane</keyword>
<evidence type="ECO:0000256" key="1">
    <source>
        <dbReference type="PIRNR" id="PIRNR006162"/>
    </source>
</evidence>
<keyword evidence="1" id="KW-0997">Cell inner membrane</keyword>
<dbReference type="OrthoDB" id="9804091at2"/>
<keyword evidence="1" id="KW-0479">Metal-binding</keyword>
<feature type="domain" description="YutG/PgpA" evidence="3">
    <location>
        <begin position="16"/>
        <end position="152"/>
    </location>
</feature>
<evidence type="ECO:0000313" key="4">
    <source>
        <dbReference type="EMBL" id="RDE18301.1"/>
    </source>
</evidence>
<name>A0A369WAI5_9GAMM</name>
<dbReference type="GO" id="GO:0008962">
    <property type="term" value="F:phosphatidylglycerophosphatase activity"/>
    <property type="evidence" value="ECO:0007669"/>
    <property type="project" value="UniProtKB-EC"/>
</dbReference>
<sequence length="157" mass="17330">MSLPKPNWGNPVHLAAFGFGSGAPKRAPGTWGTLAAIIPYLFLRELPLEAYLAVIVLAFVVGIYLCGQTSRDLGVHDHGGIVWDEFVGLWITLILVPPGWGWLLLGFVLFRLFDIVKPQPIRWADKRVSGGFGIMIDDVLAGIYAWLVLQLIIHWVG</sequence>
<keyword evidence="1" id="KW-1003">Cell membrane</keyword>
<gene>
    <name evidence="4" type="ORF">DV711_16700</name>
</gene>
<dbReference type="GO" id="GO:0009395">
    <property type="term" value="P:phospholipid catabolic process"/>
    <property type="evidence" value="ECO:0007669"/>
    <property type="project" value="UniProtKB-KW"/>
</dbReference>
<keyword evidence="1" id="KW-0460">Magnesium</keyword>
<feature type="transmembrane region" description="Helical" evidence="2">
    <location>
        <begin position="50"/>
        <end position="67"/>
    </location>
</feature>
<keyword evidence="1" id="KW-0595">Phospholipid degradation</keyword>
<dbReference type="Proteomes" id="UP000253769">
    <property type="component" value="Unassembled WGS sequence"/>
</dbReference>
<dbReference type="EMBL" id="QQOH01000005">
    <property type="protein sequence ID" value="RDE18301.1"/>
    <property type="molecule type" value="Genomic_DNA"/>
</dbReference>
<dbReference type="GO" id="GO:0006655">
    <property type="term" value="P:phosphatidylglycerol biosynthetic process"/>
    <property type="evidence" value="ECO:0007669"/>
    <property type="project" value="UniProtKB-UniPathway"/>
</dbReference>